<dbReference type="Pfam" id="PF01207">
    <property type="entry name" value="Dus"/>
    <property type="match status" value="1"/>
</dbReference>
<feature type="domain" description="DUS-like FMN-binding" evidence="12">
    <location>
        <begin position="26"/>
        <end position="334"/>
    </location>
</feature>
<evidence type="ECO:0000256" key="5">
    <source>
        <dbReference type="ARBA" id="ARBA00022694"/>
    </source>
</evidence>
<dbReference type="PROSITE" id="PS01136">
    <property type="entry name" value="UPF0034"/>
    <property type="match status" value="1"/>
</dbReference>
<evidence type="ECO:0000256" key="2">
    <source>
        <dbReference type="ARBA" id="ARBA00022555"/>
    </source>
</evidence>
<dbReference type="CDD" id="cd02801">
    <property type="entry name" value="DUS_like_FMN"/>
    <property type="match status" value="1"/>
</dbReference>
<dbReference type="PANTHER" id="PTHR42907:SF1">
    <property type="entry name" value="FMN-LINKED OXIDOREDUCTASES SUPERFAMILY PROTEIN"/>
    <property type="match status" value="1"/>
</dbReference>
<accession>A0ABW4B079</accession>
<feature type="site" description="Interacts with tRNA; defines subfamily-specific binding signature" evidence="9">
    <location>
        <position position="314"/>
    </location>
</feature>
<dbReference type="SUPFAM" id="SSF51395">
    <property type="entry name" value="FMN-linked oxidoreductases"/>
    <property type="match status" value="1"/>
</dbReference>
<dbReference type="EMBL" id="JBHTMN010000011">
    <property type="protein sequence ID" value="MFD1383615.1"/>
    <property type="molecule type" value="Genomic_DNA"/>
</dbReference>
<dbReference type="RefSeq" id="WP_377367051.1">
    <property type="nucleotide sequence ID" value="NZ_JBHTMN010000011.1"/>
</dbReference>
<keyword evidence="6 9" id="KW-0521">NADP</keyword>
<feature type="binding site" evidence="9">
    <location>
        <begin position="223"/>
        <end position="225"/>
    </location>
    <ligand>
        <name>FMN</name>
        <dbReference type="ChEBI" id="CHEBI:58210"/>
    </ligand>
</feature>
<evidence type="ECO:0000256" key="11">
    <source>
        <dbReference type="SAM" id="MobiDB-lite"/>
    </source>
</evidence>
<evidence type="ECO:0000256" key="10">
    <source>
        <dbReference type="PIRNR" id="PIRNR006621"/>
    </source>
</evidence>
<keyword evidence="2 9" id="KW-0820">tRNA-binding</keyword>
<evidence type="ECO:0000256" key="8">
    <source>
        <dbReference type="ARBA" id="ARBA00023002"/>
    </source>
</evidence>
<evidence type="ECO:0000256" key="3">
    <source>
        <dbReference type="ARBA" id="ARBA00022630"/>
    </source>
</evidence>
<dbReference type="NCBIfam" id="TIGR00742">
    <property type="entry name" value="yjbN"/>
    <property type="match status" value="1"/>
</dbReference>
<keyword evidence="14" id="KW-1185">Reference proteome</keyword>
<dbReference type="InterPro" id="IPR035587">
    <property type="entry name" value="DUS-like_FMN-bd"/>
</dbReference>
<comment type="caution">
    <text evidence="13">The sequence shown here is derived from an EMBL/GenBank/DDBJ whole genome shotgun (WGS) entry which is preliminary data.</text>
</comment>
<evidence type="ECO:0000256" key="9">
    <source>
        <dbReference type="HAMAP-Rule" id="MF_02041"/>
    </source>
</evidence>
<keyword evidence="4 9" id="KW-0288">FMN</keyword>
<dbReference type="InterPro" id="IPR004653">
    <property type="entry name" value="DusA"/>
</dbReference>
<gene>
    <name evidence="9 13" type="primary">dusA</name>
    <name evidence="13" type="ORF">ACFQ45_09565</name>
</gene>
<sequence>MQKENTEKPGSKPLTSRDSVDRRFSVAPMMDWTTSDYRVFARCITQDTLLYTEMVTTGALLQGNDPERFLRYAECEHPIALQLGGADAKALAQCAKLAEQYGYDEVNLNAGCPSDRVQNSLIGAILMAHPDKVVAAMKAMQDATSLPVTIKHRIGLDDQQEYGVVRDFVGLVADAGVETFIVHARNAILEGLSPKENREIPPLKYDYVYQLKKDFPDLEIIINGGIKTIEETENHLRHVDGVMMGREAYNNPWVMNDVDQRIFGRSPSNLDRFDALQKFLPYVEKQLAQGERLMHMTRHILGIFQGMPGGKQFRRYLSENGHRTDAKIDVLIEAIELVKQQLDKAKDRTNEQ</sequence>
<evidence type="ECO:0000256" key="1">
    <source>
        <dbReference type="ARBA" id="ARBA00001917"/>
    </source>
</evidence>
<evidence type="ECO:0000313" key="13">
    <source>
        <dbReference type="EMBL" id="MFD1383615.1"/>
    </source>
</evidence>
<comment type="similarity">
    <text evidence="9">Belongs to the Dus family. DusA subfamily.</text>
</comment>
<dbReference type="InterPro" id="IPR018517">
    <property type="entry name" value="tRNA_hU_synthase_CS"/>
</dbReference>
<evidence type="ECO:0000256" key="6">
    <source>
        <dbReference type="ARBA" id="ARBA00022857"/>
    </source>
</evidence>
<feature type="active site" description="Proton donor" evidence="9">
    <location>
        <position position="112"/>
    </location>
</feature>
<organism evidence="13 14">
    <name type="scientific">Rhodanobacter aciditrophus</name>
    <dbReference type="NCBI Taxonomy" id="1623218"/>
    <lineage>
        <taxon>Bacteria</taxon>
        <taxon>Pseudomonadati</taxon>
        <taxon>Pseudomonadota</taxon>
        <taxon>Gammaproteobacteria</taxon>
        <taxon>Lysobacterales</taxon>
        <taxon>Rhodanobacteraceae</taxon>
        <taxon>Rhodanobacter</taxon>
    </lineage>
</organism>
<keyword evidence="5 9" id="KW-0819">tRNA processing</keyword>
<feature type="binding site" evidence="9">
    <location>
        <begin position="245"/>
        <end position="246"/>
    </location>
    <ligand>
        <name>FMN</name>
        <dbReference type="ChEBI" id="CHEBI:58210"/>
    </ligand>
</feature>
<dbReference type="InterPro" id="IPR001269">
    <property type="entry name" value="DUS_fam"/>
</dbReference>
<comment type="catalytic activity">
    <reaction evidence="9">
        <text>5,6-dihydrouridine(20a) in tRNA + NADP(+) = uridine(20a) in tRNA + NADPH + H(+)</text>
        <dbReference type="Rhea" id="RHEA:53344"/>
        <dbReference type="Rhea" id="RHEA-COMP:13535"/>
        <dbReference type="Rhea" id="RHEA-COMP:13536"/>
        <dbReference type="ChEBI" id="CHEBI:15378"/>
        <dbReference type="ChEBI" id="CHEBI:57783"/>
        <dbReference type="ChEBI" id="CHEBI:58349"/>
        <dbReference type="ChEBI" id="CHEBI:65315"/>
        <dbReference type="ChEBI" id="CHEBI:74443"/>
    </reaction>
</comment>
<dbReference type="InterPro" id="IPR013785">
    <property type="entry name" value="Aldolase_TIM"/>
</dbReference>
<evidence type="ECO:0000259" key="12">
    <source>
        <dbReference type="Pfam" id="PF01207"/>
    </source>
</evidence>
<reference evidence="14" key="1">
    <citation type="journal article" date="2019" name="Int. J. Syst. Evol. Microbiol.">
        <title>The Global Catalogue of Microorganisms (GCM) 10K type strain sequencing project: providing services to taxonomists for standard genome sequencing and annotation.</title>
        <authorList>
            <consortium name="The Broad Institute Genomics Platform"/>
            <consortium name="The Broad Institute Genome Sequencing Center for Infectious Disease"/>
            <person name="Wu L."/>
            <person name="Ma J."/>
        </authorList>
    </citation>
    <scope>NUCLEOTIDE SEQUENCE [LARGE SCALE GENOMIC DNA]</scope>
    <source>
        <strain evidence="14">JCM 30774</strain>
    </source>
</reference>
<evidence type="ECO:0000256" key="4">
    <source>
        <dbReference type="ARBA" id="ARBA00022643"/>
    </source>
</evidence>
<dbReference type="NCBIfam" id="NF008774">
    <property type="entry name" value="PRK11815.1"/>
    <property type="match status" value="1"/>
</dbReference>
<keyword evidence="8 9" id="KW-0560">Oxidoreductase</keyword>
<evidence type="ECO:0000256" key="7">
    <source>
        <dbReference type="ARBA" id="ARBA00022884"/>
    </source>
</evidence>
<feature type="compositionally biased region" description="Basic and acidic residues" evidence="11">
    <location>
        <begin position="1"/>
        <end position="10"/>
    </location>
</feature>
<evidence type="ECO:0000313" key="14">
    <source>
        <dbReference type="Proteomes" id="UP001597059"/>
    </source>
</evidence>
<comment type="catalytic activity">
    <reaction evidence="9">
        <text>5,6-dihydrouridine(20) in tRNA + NADP(+) = uridine(20) in tRNA + NADPH + H(+)</text>
        <dbReference type="Rhea" id="RHEA:53336"/>
        <dbReference type="Rhea" id="RHEA-COMP:13533"/>
        <dbReference type="Rhea" id="RHEA-COMP:13534"/>
        <dbReference type="ChEBI" id="CHEBI:15378"/>
        <dbReference type="ChEBI" id="CHEBI:57783"/>
        <dbReference type="ChEBI" id="CHEBI:58349"/>
        <dbReference type="ChEBI" id="CHEBI:65315"/>
        <dbReference type="ChEBI" id="CHEBI:74443"/>
        <dbReference type="EC" id="1.3.1.91"/>
    </reaction>
</comment>
<comment type="catalytic activity">
    <reaction evidence="9">
        <text>5,6-dihydrouridine(20a) in tRNA + NAD(+) = uridine(20a) in tRNA + NADH + H(+)</text>
        <dbReference type="Rhea" id="RHEA:53348"/>
        <dbReference type="Rhea" id="RHEA-COMP:13535"/>
        <dbReference type="Rhea" id="RHEA-COMP:13536"/>
        <dbReference type="ChEBI" id="CHEBI:15378"/>
        <dbReference type="ChEBI" id="CHEBI:57540"/>
        <dbReference type="ChEBI" id="CHEBI:57945"/>
        <dbReference type="ChEBI" id="CHEBI:65315"/>
        <dbReference type="ChEBI" id="CHEBI:74443"/>
    </reaction>
</comment>
<comment type="caution">
    <text evidence="9">Lacks conserved residue(s) required for the propagation of feature annotation.</text>
</comment>
<comment type="similarity">
    <text evidence="10">Belongs to the dus family.</text>
</comment>
<feature type="site" description="Interacts with tRNA" evidence="9">
    <location>
        <position position="109"/>
    </location>
</feature>
<dbReference type="EC" id="1.3.1.91" evidence="9"/>
<protein>
    <recommendedName>
        <fullName evidence="9">tRNA-dihydrouridine(20/20a) synthase</fullName>
        <ecNumber evidence="9">1.3.1.91</ecNumber>
    </recommendedName>
    <alternativeName>
        <fullName evidence="9">U20-specific dihydrouridine synthase</fullName>
        <shortName evidence="9">U20-specific Dus</shortName>
    </alternativeName>
    <alternativeName>
        <fullName evidence="9">tRNA-dihydrouridine synthase A</fullName>
    </alternativeName>
</protein>
<feature type="site" description="Interacts with tRNA" evidence="9">
    <location>
        <position position="198"/>
    </location>
</feature>
<dbReference type="Gene3D" id="1.20.120.1460">
    <property type="match status" value="1"/>
</dbReference>
<feature type="binding site" evidence="9">
    <location>
        <position position="151"/>
    </location>
    <ligand>
        <name>FMN</name>
        <dbReference type="ChEBI" id="CHEBI:58210"/>
    </ligand>
</feature>
<keyword evidence="3 9" id="KW-0285">Flavoprotein</keyword>
<feature type="binding site" evidence="9">
    <location>
        <position position="82"/>
    </location>
    <ligand>
        <name>FMN</name>
        <dbReference type="ChEBI" id="CHEBI:58210"/>
    </ligand>
</feature>
<dbReference type="PANTHER" id="PTHR42907">
    <property type="entry name" value="FMN-LINKED OXIDOREDUCTASES SUPERFAMILY PROTEIN"/>
    <property type="match status" value="1"/>
</dbReference>
<feature type="site" description="Interacts with tRNA; defines subfamily-specific binding signature" evidence="9">
    <location>
        <position position="195"/>
    </location>
</feature>
<dbReference type="Gene3D" id="3.20.20.70">
    <property type="entry name" value="Aldolase class I"/>
    <property type="match status" value="1"/>
</dbReference>
<proteinExistence type="inferred from homology"/>
<dbReference type="HAMAP" id="MF_02041">
    <property type="entry name" value="DusA_subfam"/>
    <property type="match status" value="1"/>
</dbReference>
<feature type="binding site" evidence="9">
    <location>
        <position position="183"/>
    </location>
    <ligand>
        <name>FMN</name>
        <dbReference type="ChEBI" id="CHEBI:58210"/>
    </ligand>
</feature>
<dbReference type="PIRSF" id="PIRSF006621">
    <property type="entry name" value="Dus"/>
    <property type="match status" value="1"/>
</dbReference>
<dbReference type="Proteomes" id="UP001597059">
    <property type="component" value="Unassembled WGS sequence"/>
</dbReference>
<feature type="region of interest" description="Disordered" evidence="11">
    <location>
        <begin position="1"/>
        <end position="20"/>
    </location>
</feature>
<comment type="cofactor">
    <cofactor evidence="1 9 10">
        <name>FMN</name>
        <dbReference type="ChEBI" id="CHEBI:58210"/>
    </cofactor>
</comment>
<comment type="function">
    <text evidence="9">Catalyzes the synthesis of 5,6-dihydrouridine (D), a modified base found in the D-loop of most tRNAs, via the reduction of the C5-C6 double bond in target uridines. Specifically modifies U20 and U20a in tRNAs.</text>
</comment>
<keyword evidence="7 9" id="KW-0694">RNA-binding</keyword>
<comment type="catalytic activity">
    <reaction evidence="9">
        <text>5,6-dihydrouridine(20) in tRNA + NAD(+) = uridine(20) in tRNA + NADH + H(+)</text>
        <dbReference type="Rhea" id="RHEA:53340"/>
        <dbReference type="Rhea" id="RHEA-COMP:13533"/>
        <dbReference type="Rhea" id="RHEA-COMP:13534"/>
        <dbReference type="ChEBI" id="CHEBI:15378"/>
        <dbReference type="ChEBI" id="CHEBI:57540"/>
        <dbReference type="ChEBI" id="CHEBI:57945"/>
        <dbReference type="ChEBI" id="CHEBI:65315"/>
        <dbReference type="ChEBI" id="CHEBI:74443"/>
        <dbReference type="EC" id="1.3.1.91"/>
    </reaction>
</comment>
<name>A0ABW4B079_9GAMM</name>
<feature type="binding site" evidence="9">
    <location>
        <begin position="28"/>
        <end position="30"/>
    </location>
    <ligand>
        <name>FMN</name>
        <dbReference type="ChEBI" id="CHEBI:58210"/>
    </ligand>
</feature>
<dbReference type="GO" id="GO:0102264">
    <property type="term" value="F:tRNA-dihydrouridine20 synthase activity"/>
    <property type="evidence" value="ECO:0007669"/>
    <property type="project" value="UniProtKB-EC"/>
</dbReference>